<keyword evidence="5 11" id="KW-0028">Amino-acid biosynthesis</keyword>
<evidence type="ECO:0000256" key="11">
    <source>
        <dbReference type="HAMAP-Rule" id="MF_00160"/>
    </source>
</evidence>
<dbReference type="PANTHER" id="PTHR43247">
    <property type="entry name" value="PHOSPHOSERINE AMINOTRANSFERASE"/>
    <property type="match status" value="1"/>
</dbReference>
<comment type="cofactor">
    <cofactor evidence="11">
        <name>pyridoxal 5'-phosphate</name>
        <dbReference type="ChEBI" id="CHEBI:597326"/>
    </cofactor>
    <text evidence="11">Binds 1 pyridoxal phosphate per subunit.</text>
</comment>
<dbReference type="EC" id="2.6.1.52" evidence="11"/>
<keyword evidence="4 11" id="KW-0032">Aminotransferase</keyword>
<dbReference type="Proteomes" id="UP001304650">
    <property type="component" value="Chromosome"/>
</dbReference>
<protein>
    <recommendedName>
        <fullName evidence="11">Phosphoserine aminotransferase</fullName>
        <ecNumber evidence="11">2.6.1.52</ecNumber>
    </recommendedName>
    <alternativeName>
        <fullName evidence="11">Phosphohydroxythreonine aminotransferase</fullName>
        <shortName evidence="11">PSAT</shortName>
    </alternativeName>
</protein>
<dbReference type="GO" id="GO:0030170">
    <property type="term" value="F:pyridoxal phosphate binding"/>
    <property type="evidence" value="ECO:0007669"/>
    <property type="project" value="UniProtKB-UniRule"/>
</dbReference>
<reference evidence="13" key="1">
    <citation type="submission" date="2022-02" db="EMBL/GenBank/DDBJ databases">
        <title>Paenibacillus sp. MBLB1832 Whole Genome Shotgun Sequencing.</title>
        <authorList>
            <person name="Hwang C.Y."/>
            <person name="Cho E.-S."/>
            <person name="Seo M.-J."/>
        </authorList>
    </citation>
    <scope>NUCLEOTIDE SEQUENCE</scope>
    <source>
        <strain evidence="13">MBLB1832</strain>
    </source>
</reference>
<comment type="caution">
    <text evidence="11">Lacks conserved residue(s) required for the propagation of feature annotation.</text>
</comment>
<evidence type="ECO:0000256" key="4">
    <source>
        <dbReference type="ARBA" id="ARBA00022576"/>
    </source>
</evidence>
<feature type="binding site" evidence="11">
    <location>
        <position position="153"/>
    </location>
    <ligand>
        <name>pyridoxal 5'-phosphate</name>
        <dbReference type="ChEBI" id="CHEBI:597326"/>
    </ligand>
</feature>
<dbReference type="Pfam" id="PF00266">
    <property type="entry name" value="Aminotran_5"/>
    <property type="match status" value="1"/>
</dbReference>
<dbReference type="InterPro" id="IPR015421">
    <property type="entry name" value="PyrdxlP-dep_Trfase_major"/>
</dbReference>
<keyword evidence="8 11" id="KW-0718">Serine biosynthesis</keyword>
<dbReference type="CDD" id="cd00611">
    <property type="entry name" value="PSAT_like"/>
    <property type="match status" value="1"/>
</dbReference>
<dbReference type="EMBL" id="CP130319">
    <property type="protein sequence ID" value="WNR43541.1"/>
    <property type="molecule type" value="Genomic_DNA"/>
</dbReference>
<feature type="binding site" evidence="11">
    <location>
        <position position="173"/>
    </location>
    <ligand>
        <name>pyridoxal 5'-phosphate</name>
        <dbReference type="ChEBI" id="CHEBI:597326"/>
    </ligand>
</feature>
<keyword evidence="11" id="KW-0963">Cytoplasm</keyword>
<evidence type="ECO:0000256" key="3">
    <source>
        <dbReference type="ARBA" id="ARBA00006904"/>
    </source>
</evidence>
<evidence type="ECO:0000256" key="2">
    <source>
        <dbReference type="ARBA" id="ARBA00005099"/>
    </source>
</evidence>
<dbReference type="AlphaFoldDB" id="A0AA96LN10"/>
<feature type="modified residue" description="N6-(pyridoxal phosphate)lysine" evidence="11">
    <location>
        <position position="197"/>
    </location>
</feature>
<dbReference type="SUPFAM" id="SSF53383">
    <property type="entry name" value="PLP-dependent transferases"/>
    <property type="match status" value="1"/>
</dbReference>
<comment type="catalytic activity">
    <reaction evidence="9 11">
        <text>4-(phosphooxy)-L-threonine + 2-oxoglutarate = (R)-3-hydroxy-2-oxo-4-phosphooxybutanoate + L-glutamate</text>
        <dbReference type="Rhea" id="RHEA:16573"/>
        <dbReference type="ChEBI" id="CHEBI:16810"/>
        <dbReference type="ChEBI" id="CHEBI:29985"/>
        <dbReference type="ChEBI" id="CHEBI:58452"/>
        <dbReference type="ChEBI" id="CHEBI:58538"/>
        <dbReference type="EC" id="2.6.1.52"/>
    </reaction>
</comment>
<feature type="binding site" evidence="11">
    <location>
        <position position="196"/>
    </location>
    <ligand>
        <name>pyridoxal 5'-phosphate</name>
        <dbReference type="ChEBI" id="CHEBI:597326"/>
    </ligand>
</feature>
<evidence type="ECO:0000313" key="14">
    <source>
        <dbReference type="Proteomes" id="UP001304650"/>
    </source>
</evidence>
<dbReference type="NCBIfam" id="TIGR01364">
    <property type="entry name" value="serC_1"/>
    <property type="match status" value="1"/>
</dbReference>
<dbReference type="GO" id="GO:0006564">
    <property type="term" value="P:L-serine biosynthetic process"/>
    <property type="evidence" value="ECO:0007669"/>
    <property type="project" value="UniProtKB-UniRule"/>
</dbReference>
<dbReference type="Gene3D" id="3.40.640.10">
    <property type="entry name" value="Type I PLP-dependent aspartate aminotransferase-like (Major domain)"/>
    <property type="match status" value="1"/>
</dbReference>
<dbReference type="KEGG" id="proo:MJB10_20905"/>
<evidence type="ECO:0000259" key="12">
    <source>
        <dbReference type="Pfam" id="PF00266"/>
    </source>
</evidence>
<evidence type="ECO:0000256" key="6">
    <source>
        <dbReference type="ARBA" id="ARBA00022679"/>
    </source>
</evidence>
<keyword evidence="6 11" id="KW-0808">Transferase</keyword>
<comment type="function">
    <text evidence="1 11">Catalyzes the reversible conversion of 3-phosphohydroxypyruvate to phosphoserine and of 3-hydroxy-2-oxo-4-phosphonooxybutanoate to phosphohydroxythreonine.</text>
</comment>
<evidence type="ECO:0000256" key="1">
    <source>
        <dbReference type="ARBA" id="ARBA00003483"/>
    </source>
</evidence>
<dbReference type="InterPro" id="IPR000192">
    <property type="entry name" value="Aminotrans_V_dom"/>
</dbReference>
<comment type="catalytic activity">
    <reaction evidence="10 11">
        <text>O-phospho-L-serine + 2-oxoglutarate = 3-phosphooxypyruvate + L-glutamate</text>
        <dbReference type="Rhea" id="RHEA:14329"/>
        <dbReference type="ChEBI" id="CHEBI:16810"/>
        <dbReference type="ChEBI" id="CHEBI:18110"/>
        <dbReference type="ChEBI" id="CHEBI:29985"/>
        <dbReference type="ChEBI" id="CHEBI:57524"/>
        <dbReference type="EC" id="2.6.1.52"/>
    </reaction>
</comment>
<evidence type="ECO:0000313" key="13">
    <source>
        <dbReference type="EMBL" id="WNR43541.1"/>
    </source>
</evidence>
<comment type="pathway">
    <text evidence="2 11">Amino-acid biosynthesis; L-serine biosynthesis; L-serine from 3-phospho-D-glycerate: step 2/3.</text>
</comment>
<feature type="binding site" evidence="11">
    <location>
        <begin position="238"/>
        <end position="239"/>
    </location>
    <ligand>
        <name>pyridoxal 5'-phosphate</name>
        <dbReference type="ChEBI" id="CHEBI:597326"/>
    </ligand>
</feature>
<keyword evidence="14" id="KW-1185">Reference proteome</keyword>
<dbReference type="InterPro" id="IPR015424">
    <property type="entry name" value="PyrdxlP-dep_Trfase"/>
</dbReference>
<dbReference type="RefSeq" id="WP_314797946.1">
    <property type="nucleotide sequence ID" value="NZ_CP130319.1"/>
</dbReference>
<feature type="binding site" evidence="11">
    <location>
        <position position="43"/>
    </location>
    <ligand>
        <name>L-glutamate</name>
        <dbReference type="ChEBI" id="CHEBI:29985"/>
    </ligand>
</feature>
<dbReference type="PIRSF" id="PIRSF000525">
    <property type="entry name" value="SerC"/>
    <property type="match status" value="1"/>
</dbReference>
<dbReference type="FunFam" id="3.90.1150.10:FF:000006">
    <property type="entry name" value="Phosphoserine aminotransferase"/>
    <property type="match status" value="1"/>
</dbReference>
<evidence type="ECO:0000256" key="8">
    <source>
        <dbReference type="ARBA" id="ARBA00023299"/>
    </source>
</evidence>
<dbReference type="FunFam" id="3.40.640.10:FF:000010">
    <property type="entry name" value="Phosphoserine aminotransferase"/>
    <property type="match status" value="1"/>
</dbReference>
<evidence type="ECO:0000256" key="7">
    <source>
        <dbReference type="ARBA" id="ARBA00022898"/>
    </source>
</evidence>
<feature type="binding site" evidence="11">
    <location>
        <position position="103"/>
    </location>
    <ligand>
        <name>pyridoxal 5'-phosphate</name>
        <dbReference type="ChEBI" id="CHEBI:597326"/>
    </ligand>
</feature>
<evidence type="ECO:0000256" key="5">
    <source>
        <dbReference type="ARBA" id="ARBA00022605"/>
    </source>
</evidence>
<dbReference type="GO" id="GO:0005737">
    <property type="term" value="C:cytoplasm"/>
    <property type="evidence" value="ECO:0007669"/>
    <property type="project" value="UniProtKB-SubCell"/>
</dbReference>
<dbReference type="PANTHER" id="PTHR43247:SF1">
    <property type="entry name" value="PHOSPHOSERINE AMINOTRANSFERASE"/>
    <property type="match status" value="1"/>
</dbReference>
<evidence type="ECO:0000256" key="9">
    <source>
        <dbReference type="ARBA" id="ARBA00047630"/>
    </source>
</evidence>
<comment type="subunit">
    <text evidence="11">Homodimer.</text>
</comment>
<gene>
    <name evidence="11 13" type="primary">serC</name>
    <name evidence="13" type="ORF">MJB10_20905</name>
</gene>
<proteinExistence type="inferred from homology"/>
<dbReference type="NCBIfam" id="NF003764">
    <property type="entry name" value="PRK05355.1"/>
    <property type="match status" value="1"/>
</dbReference>
<feature type="binding site" evidence="11">
    <location>
        <begin position="77"/>
        <end position="78"/>
    </location>
    <ligand>
        <name>pyridoxal 5'-phosphate</name>
        <dbReference type="ChEBI" id="CHEBI:597326"/>
    </ligand>
</feature>
<dbReference type="GO" id="GO:0004648">
    <property type="term" value="F:O-phospho-L-serine:2-oxoglutarate aminotransferase activity"/>
    <property type="evidence" value="ECO:0007669"/>
    <property type="project" value="UniProtKB-UniRule"/>
</dbReference>
<accession>A0AA96LN10</accession>
<name>A0AA96LN10_9BACL</name>
<evidence type="ECO:0000256" key="10">
    <source>
        <dbReference type="ARBA" id="ARBA00049007"/>
    </source>
</evidence>
<dbReference type="Gene3D" id="3.90.1150.10">
    <property type="entry name" value="Aspartate Aminotransferase, domain 1"/>
    <property type="match status" value="1"/>
</dbReference>
<comment type="similarity">
    <text evidence="3 11">Belongs to the class-V pyridoxal-phosphate-dependent aminotransferase family. SerC subfamily.</text>
</comment>
<dbReference type="HAMAP" id="MF_00160">
    <property type="entry name" value="SerC_aminotrans_5"/>
    <property type="match status" value="1"/>
</dbReference>
<comment type="subcellular location">
    <subcellularLocation>
        <location evidence="11">Cytoplasm</location>
    </subcellularLocation>
</comment>
<feature type="domain" description="Aminotransferase class V" evidence="12">
    <location>
        <begin position="6"/>
        <end position="340"/>
    </location>
</feature>
<dbReference type="InterPro" id="IPR022278">
    <property type="entry name" value="Pser_aminoTfrase"/>
</dbReference>
<dbReference type="InterPro" id="IPR015422">
    <property type="entry name" value="PyrdxlP-dep_Trfase_small"/>
</dbReference>
<organism evidence="13 14">
    <name type="scientific">Paenibacillus roseopurpureus</name>
    <dbReference type="NCBI Taxonomy" id="2918901"/>
    <lineage>
        <taxon>Bacteria</taxon>
        <taxon>Bacillati</taxon>
        <taxon>Bacillota</taxon>
        <taxon>Bacilli</taxon>
        <taxon>Bacillales</taxon>
        <taxon>Paenibacillaceae</taxon>
        <taxon>Paenibacillus</taxon>
    </lineage>
</organism>
<sequence length="362" mass="39787">MGNRAYNFNAGPAALPLEVLQRAQEEFVDFKGIGMSIMEISHRSAEYEQVHNETQALLKRIFGIPDGYQILFLTGGASSQFAMIPMNFLKPGKVGSYVLTGAWAEKAVQEAALFGEVSLAASSKEQKFMKIPALSEINVDPNSAYLHVTSNETIEGAQFQSFPETGNIPLIADMSSDILSRPIDVSKFSMIYAGAQKNLGPSGVTVAIIKDDMLVDLPKKIPTMLQYGTHSKNNSLYNTPPAYSIYMVNLVLKWIEEQGGLTVIEKNNVEKSGLIYSAIDGSNGFYRGPVDAASRSMMNITFRLQDEELEKKFIKETEQNGFVGLKGHRSVGGLRASTYNAVPYASCKALADFMKDFQQRNS</sequence>
<keyword evidence="7 11" id="KW-0663">Pyridoxal phosphate</keyword>